<sequence length="157" mass="15149">MTTGSGRRAARPRPPLSTAVLALPAGGLLAARLGVGAALLAFLPDTVLQPSPLGGTGSPEILLYAVFWASAAGAALGVALGTVLAVVTVVLWTLRAPSVIVAGAGGAAVAAVLFAAVLLVSPDPQSLGAAALGSLSGAGGAVLLAWAGDRRARSLDP</sequence>
<keyword evidence="1" id="KW-0472">Membrane</keyword>
<dbReference type="AlphaFoldDB" id="A0AB39BD94"/>
<dbReference type="EMBL" id="CP162511">
    <property type="protein sequence ID" value="XDI04100.1"/>
    <property type="molecule type" value="Genomic_DNA"/>
</dbReference>
<evidence type="ECO:0000256" key="1">
    <source>
        <dbReference type="SAM" id="Phobius"/>
    </source>
</evidence>
<proteinExistence type="predicted"/>
<reference evidence="2" key="1">
    <citation type="submission" date="2024-05" db="EMBL/GenBank/DDBJ databases">
        <title>Herbiconiux sp. A18JL235.</title>
        <authorList>
            <person name="Zhang G."/>
        </authorList>
    </citation>
    <scope>NUCLEOTIDE SEQUENCE</scope>
    <source>
        <strain evidence="2">A18JL235</strain>
    </source>
</reference>
<feature type="transmembrane region" description="Helical" evidence="1">
    <location>
        <begin position="99"/>
        <end position="121"/>
    </location>
</feature>
<organism evidence="2">
    <name type="scientific">Herbiconiux sp. A18JL235</name>
    <dbReference type="NCBI Taxonomy" id="3152363"/>
    <lineage>
        <taxon>Bacteria</taxon>
        <taxon>Bacillati</taxon>
        <taxon>Actinomycetota</taxon>
        <taxon>Actinomycetes</taxon>
        <taxon>Micrococcales</taxon>
        <taxon>Microbacteriaceae</taxon>
        <taxon>Herbiconiux</taxon>
    </lineage>
</organism>
<feature type="transmembrane region" description="Helical" evidence="1">
    <location>
        <begin position="63"/>
        <end position="92"/>
    </location>
</feature>
<protein>
    <submittedName>
        <fullName evidence="2">Uncharacterized protein</fullName>
    </submittedName>
</protein>
<keyword evidence="1" id="KW-1133">Transmembrane helix</keyword>
<gene>
    <name evidence="2" type="ORF">ABFY20_12165</name>
</gene>
<keyword evidence="1" id="KW-0812">Transmembrane</keyword>
<feature type="transmembrane region" description="Helical" evidence="1">
    <location>
        <begin position="127"/>
        <end position="147"/>
    </location>
</feature>
<name>A0AB39BD94_9MICO</name>
<dbReference type="RefSeq" id="WP_368496511.1">
    <property type="nucleotide sequence ID" value="NZ_CP162511.1"/>
</dbReference>
<evidence type="ECO:0000313" key="2">
    <source>
        <dbReference type="EMBL" id="XDI04100.1"/>
    </source>
</evidence>
<accession>A0AB39BD94</accession>
<feature type="transmembrane region" description="Helical" evidence="1">
    <location>
        <begin position="21"/>
        <end position="43"/>
    </location>
</feature>